<dbReference type="SUPFAM" id="SSF48371">
    <property type="entry name" value="ARM repeat"/>
    <property type="match status" value="1"/>
</dbReference>
<dbReference type="AlphaFoldDB" id="A0A238VDC7"/>
<gene>
    <name evidence="1" type="ORF">SAMN04488111_0305</name>
</gene>
<evidence type="ECO:0000313" key="1">
    <source>
        <dbReference type="EMBL" id="SNR32246.1"/>
    </source>
</evidence>
<proteinExistence type="predicted"/>
<dbReference type="InterPro" id="IPR016024">
    <property type="entry name" value="ARM-type_fold"/>
</dbReference>
<dbReference type="Proteomes" id="UP000198412">
    <property type="component" value="Unassembled WGS sequence"/>
</dbReference>
<keyword evidence="2" id="KW-1185">Reference proteome</keyword>
<protein>
    <submittedName>
        <fullName evidence="1">3-methyladenine DNA glycosylase AlkD</fullName>
    </submittedName>
</protein>
<name>A0A238VDC7_9FLAO</name>
<dbReference type="Gene3D" id="1.25.10.90">
    <property type="match status" value="1"/>
</dbReference>
<organism evidence="1 2">
    <name type="scientific">Lutibacter flavus</name>
    <dbReference type="NCBI Taxonomy" id="691689"/>
    <lineage>
        <taxon>Bacteria</taxon>
        <taxon>Pseudomonadati</taxon>
        <taxon>Bacteroidota</taxon>
        <taxon>Flavobacteriia</taxon>
        <taxon>Flavobacteriales</taxon>
        <taxon>Flavobacteriaceae</taxon>
        <taxon>Lutibacter</taxon>
    </lineage>
</organism>
<dbReference type="PANTHER" id="PTHR34070">
    <property type="entry name" value="ARMADILLO-TYPE FOLD"/>
    <property type="match status" value="1"/>
</dbReference>
<evidence type="ECO:0000313" key="2">
    <source>
        <dbReference type="Proteomes" id="UP000198412"/>
    </source>
</evidence>
<accession>A0A238VDC7</accession>
<dbReference type="InterPro" id="IPR014825">
    <property type="entry name" value="DNA_alkylation"/>
</dbReference>
<dbReference type="CDD" id="cd06561">
    <property type="entry name" value="AlkD_like"/>
    <property type="match status" value="1"/>
</dbReference>
<sequence length="239" mass="28206">MVMSKIIKNIQTELKNRSDEKVKESSQRFFKEEIKVYGVKAAIVHKIAKENFKLIKDKPKLEIFKLCEELLQSGYTEEALIAYDWSYFIRKKYEPTDFLIFEKWVDTYITNWATCDTLCNHTIGTFIVMYPNYLNDLIKWTQSENRWKKRAAAVSLIVPARRGHFINEILKIADLLLLDKDDMVQKGYGWMLKEASKVNQKEIFNFVISKKATMPRTALRYAIEKLPNELRTEAMKKNN</sequence>
<dbReference type="PANTHER" id="PTHR34070:SF1">
    <property type="entry name" value="DNA ALKYLATION REPAIR PROTEIN"/>
    <property type="match status" value="1"/>
</dbReference>
<dbReference type="EMBL" id="FZNX01000001">
    <property type="protein sequence ID" value="SNR32246.1"/>
    <property type="molecule type" value="Genomic_DNA"/>
</dbReference>
<reference evidence="2" key="1">
    <citation type="submission" date="2017-06" db="EMBL/GenBank/DDBJ databases">
        <authorList>
            <person name="Varghese N."/>
            <person name="Submissions S."/>
        </authorList>
    </citation>
    <scope>NUCLEOTIDE SEQUENCE [LARGE SCALE GENOMIC DNA]</scope>
    <source>
        <strain evidence="2">DSM 27993</strain>
    </source>
</reference>
<dbReference type="Pfam" id="PF08713">
    <property type="entry name" value="DNA_alkylation"/>
    <property type="match status" value="1"/>
</dbReference>